<keyword evidence="2" id="KW-1185">Reference proteome</keyword>
<sequence>MKYIVYKNNIDKGGGSCSSESELTVYLNPFIQKFNHRYNKNIGFFAEEVLQGENLIIAKEIIESELTDLIENYHTDADPNGFGRSALKVDILGEERILDHFSCKLDQIIYSLNGLLEFFNRTIENNGKVEIYGLGHIDVLDCNLIWELKKIIRETGHCKVKKLKKEIEYLFHIDGIIKRNPNVIDERLKKLNKHSFIIISDNIIELTKKGKVVDVWTNYIEKTVTIEKEELKKRFANNGYK</sequence>
<accession>A0A4Q7NU96</accession>
<proteinExistence type="predicted"/>
<gene>
    <name evidence="1" type="ORF">EV197_3297</name>
</gene>
<dbReference type="Proteomes" id="UP000292262">
    <property type="component" value="Unassembled WGS sequence"/>
</dbReference>
<dbReference type="EMBL" id="SGXE01000006">
    <property type="protein sequence ID" value="RZS90763.1"/>
    <property type="molecule type" value="Genomic_DNA"/>
</dbReference>
<organism evidence="1 2">
    <name type="scientific">Aquimarina brevivitae</name>
    <dbReference type="NCBI Taxonomy" id="323412"/>
    <lineage>
        <taxon>Bacteria</taxon>
        <taxon>Pseudomonadati</taxon>
        <taxon>Bacteroidota</taxon>
        <taxon>Flavobacteriia</taxon>
        <taxon>Flavobacteriales</taxon>
        <taxon>Flavobacteriaceae</taxon>
        <taxon>Aquimarina</taxon>
    </lineage>
</organism>
<dbReference type="AlphaFoldDB" id="A0A4Q7NU96"/>
<dbReference type="RefSeq" id="WP_130287797.1">
    <property type="nucleotide sequence ID" value="NZ_SGXE01000006.1"/>
</dbReference>
<dbReference type="OrthoDB" id="7168509at2"/>
<protein>
    <submittedName>
        <fullName evidence="1">Uncharacterized protein</fullName>
    </submittedName>
</protein>
<evidence type="ECO:0000313" key="2">
    <source>
        <dbReference type="Proteomes" id="UP000292262"/>
    </source>
</evidence>
<name>A0A4Q7NU96_9FLAO</name>
<evidence type="ECO:0000313" key="1">
    <source>
        <dbReference type="EMBL" id="RZS90763.1"/>
    </source>
</evidence>
<comment type="caution">
    <text evidence="1">The sequence shown here is derived from an EMBL/GenBank/DDBJ whole genome shotgun (WGS) entry which is preliminary data.</text>
</comment>
<reference evidence="1 2" key="1">
    <citation type="submission" date="2019-02" db="EMBL/GenBank/DDBJ databases">
        <title>Genomic Encyclopedia of Type Strains, Phase IV (KMG-IV): sequencing the most valuable type-strain genomes for metagenomic binning, comparative biology and taxonomic classification.</title>
        <authorList>
            <person name="Goeker M."/>
        </authorList>
    </citation>
    <scope>NUCLEOTIDE SEQUENCE [LARGE SCALE GENOMIC DNA]</scope>
    <source>
        <strain evidence="1 2">DSM 17196</strain>
    </source>
</reference>